<organism evidence="2 3">
    <name type="scientific">Nitrosospira multiformis</name>
    <dbReference type="NCBI Taxonomy" id="1231"/>
    <lineage>
        <taxon>Bacteria</taxon>
        <taxon>Pseudomonadati</taxon>
        <taxon>Pseudomonadota</taxon>
        <taxon>Betaproteobacteria</taxon>
        <taxon>Nitrosomonadales</taxon>
        <taxon>Nitrosomonadaceae</taxon>
        <taxon>Nitrosospira</taxon>
    </lineage>
</organism>
<proteinExistence type="predicted"/>
<dbReference type="EMBL" id="QAOK01000032">
    <property type="protein sequence ID" value="PTQ79216.1"/>
    <property type="molecule type" value="Genomic_DNA"/>
</dbReference>
<name>A0A2T5I5W5_9PROT</name>
<evidence type="ECO:0000259" key="1">
    <source>
        <dbReference type="Pfam" id="PF03235"/>
    </source>
</evidence>
<sequence>MLERNIEFVEELDAELDFAQTQHFSEAVLHSADWTVETVVSQLMRGNIEMNPRFQRRDAWSIRRKSSFIESLILGLPVPQIVLAEKQGQRGKYIVLDGKQRLLSLLQFTGNAEGPHNKFRLQGLEARVDLTKKRFENLQEPAFEDDLNAFLNYTVRTVVIRNWPNYDFLHLVFLRLNTGSVKLSPQELRQAMFPGEFSDFVDDKAVTSEPLHILLGCQSDPRMRDVELLVRFLGFHFFLSEYGGRMKDFLDLTCDRLNRAWHDQQPRVEAAVEAFNKAVCALIEIFGENRVARKANSASFNRGIFDALVFYAANDIIRAAMEQKPEAVLAAYDRIVSNQAFLDASESNTSGVPNTFSRLYMWGKELSGAIECSYELPSLRDATENDQNFKMRISFEGFRM</sequence>
<gene>
    <name evidence="2" type="ORF">C8R21_13236</name>
</gene>
<dbReference type="AlphaFoldDB" id="A0A2T5I5W5"/>
<dbReference type="Pfam" id="PF03235">
    <property type="entry name" value="GmrSD_N"/>
    <property type="match status" value="1"/>
</dbReference>
<evidence type="ECO:0000313" key="3">
    <source>
        <dbReference type="Proteomes" id="UP000244152"/>
    </source>
</evidence>
<dbReference type="InterPro" id="IPR004919">
    <property type="entry name" value="GmrSD_N"/>
</dbReference>
<feature type="domain" description="GmrSD restriction endonucleases N-terminal" evidence="1">
    <location>
        <begin position="42"/>
        <end position="193"/>
    </location>
</feature>
<comment type="caution">
    <text evidence="2">The sequence shown here is derived from an EMBL/GenBank/DDBJ whole genome shotgun (WGS) entry which is preliminary data.</text>
</comment>
<dbReference type="Proteomes" id="UP000244152">
    <property type="component" value="Unassembled WGS sequence"/>
</dbReference>
<dbReference type="PANTHER" id="PTHR39639:SF1">
    <property type="entry name" value="DUF262 DOMAIN-CONTAINING PROTEIN"/>
    <property type="match status" value="1"/>
</dbReference>
<reference evidence="2 3" key="1">
    <citation type="submission" date="2018-04" db="EMBL/GenBank/DDBJ databases">
        <title>Active sludge and wastewater microbial communities from Klosterneuburg, Austria.</title>
        <authorList>
            <person name="Wagner M."/>
        </authorList>
    </citation>
    <scope>NUCLEOTIDE SEQUENCE [LARGE SCALE GENOMIC DNA]</scope>
    <source>
        <strain evidence="2 3">Nl12</strain>
    </source>
</reference>
<protein>
    <submittedName>
        <fullName evidence="2">Uncharacterized protein DUF262</fullName>
    </submittedName>
</protein>
<accession>A0A2T5I5W5</accession>
<dbReference type="PANTHER" id="PTHR39639">
    <property type="entry name" value="CHROMOSOME 16, WHOLE GENOME SHOTGUN SEQUENCE"/>
    <property type="match status" value="1"/>
</dbReference>
<evidence type="ECO:0000313" key="2">
    <source>
        <dbReference type="EMBL" id="PTQ79216.1"/>
    </source>
</evidence>